<dbReference type="EMBL" id="UZAK01010555">
    <property type="protein sequence ID" value="VDO98566.1"/>
    <property type="molecule type" value="Genomic_DNA"/>
</dbReference>
<evidence type="ECO:0000313" key="2">
    <source>
        <dbReference type="Proteomes" id="UP000279833"/>
    </source>
</evidence>
<keyword evidence="2" id="KW-1185">Reference proteome</keyword>
<gene>
    <name evidence="1" type="ORF">SCUD_LOCUS5827</name>
</gene>
<accession>A0A183JSY9</accession>
<organism evidence="3">
    <name type="scientific">Schistosoma curassoni</name>
    <dbReference type="NCBI Taxonomy" id="6186"/>
    <lineage>
        <taxon>Eukaryota</taxon>
        <taxon>Metazoa</taxon>
        <taxon>Spiralia</taxon>
        <taxon>Lophotrochozoa</taxon>
        <taxon>Platyhelminthes</taxon>
        <taxon>Trematoda</taxon>
        <taxon>Digenea</taxon>
        <taxon>Strigeidida</taxon>
        <taxon>Schistosomatoidea</taxon>
        <taxon>Schistosomatidae</taxon>
        <taxon>Schistosoma</taxon>
    </lineage>
</organism>
<evidence type="ECO:0000313" key="1">
    <source>
        <dbReference type="EMBL" id="VDO98566.1"/>
    </source>
</evidence>
<evidence type="ECO:0000313" key="3">
    <source>
        <dbReference type="WBParaSite" id="SCUD_0000582901-mRNA-1"/>
    </source>
</evidence>
<dbReference type="WBParaSite" id="SCUD_0000582901-mRNA-1">
    <property type="protein sequence ID" value="SCUD_0000582901-mRNA-1"/>
    <property type="gene ID" value="SCUD_0000582901"/>
</dbReference>
<name>A0A183JSY9_9TREM</name>
<sequence length="165" mass="18937">MIGKPDHHVMKIISSSQTVGSFDRNQQGDNYAQLDVISDNHDVLKWDYAGDIASNHLGVPRIISHSSLSCHPVNYVDYGNYDVNMTMTWPSSSPHISPSSGYGYAVRRKYNFNTRNNSNRNWNESSKIKGFKTWPSKVEDTRELRIFDQRCFGNIAHICWDHRVS</sequence>
<dbReference type="Proteomes" id="UP000279833">
    <property type="component" value="Unassembled WGS sequence"/>
</dbReference>
<dbReference type="AlphaFoldDB" id="A0A183JSY9"/>
<protein>
    <submittedName>
        <fullName evidence="3">HECW1_helix domain-containing protein</fullName>
    </submittedName>
</protein>
<proteinExistence type="predicted"/>
<reference evidence="3" key="1">
    <citation type="submission" date="2016-06" db="UniProtKB">
        <authorList>
            <consortium name="WormBaseParasite"/>
        </authorList>
    </citation>
    <scope>IDENTIFICATION</scope>
</reference>
<reference evidence="1 2" key="2">
    <citation type="submission" date="2018-11" db="EMBL/GenBank/DDBJ databases">
        <authorList>
            <consortium name="Pathogen Informatics"/>
        </authorList>
    </citation>
    <scope>NUCLEOTIDE SEQUENCE [LARGE SCALE GENOMIC DNA]</scope>
    <source>
        <strain evidence="1">Dakar</strain>
        <strain evidence="2">Dakar, Senegal</strain>
    </source>
</reference>